<gene>
    <name evidence="2" type="ORF">Ddye_005786</name>
</gene>
<comment type="caution">
    <text evidence="2">The sequence shown here is derived from an EMBL/GenBank/DDBJ whole genome shotgun (WGS) entry which is preliminary data.</text>
</comment>
<organism evidence="2 3">
    <name type="scientific">Dipteronia dyeriana</name>
    <dbReference type="NCBI Taxonomy" id="168575"/>
    <lineage>
        <taxon>Eukaryota</taxon>
        <taxon>Viridiplantae</taxon>
        <taxon>Streptophyta</taxon>
        <taxon>Embryophyta</taxon>
        <taxon>Tracheophyta</taxon>
        <taxon>Spermatophyta</taxon>
        <taxon>Magnoliopsida</taxon>
        <taxon>eudicotyledons</taxon>
        <taxon>Gunneridae</taxon>
        <taxon>Pentapetalae</taxon>
        <taxon>rosids</taxon>
        <taxon>malvids</taxon>
        <taxon>Sapindales</taxon>
        <taxon>Sapindaceae</taxon>
        <taxon>Hippocastanoideae</taxon>
        <taxon>Acereae</taxon>
        <taxon>Dipteronia</taxon>
    </lineage>
</organism>
<dbReference type="EMBL" id="JANJYI010000002">
    <property type="protein sequence ID" value="KAK2659253.1"/>
    <property type="molecule type" value="Genomic_DNA"/>
</dbReference>
<evidence type="ECO:0000313" key="3">
    <source>
        <dbReference type="Proteomes" id="UP001280121"/>
    </source>
</evidence>
<dbReference type="Proteomes" id="UP001280121">
    <property type="component" value="Unassembled WGS sequence"/>
</dbReference>
<name>A0AAD9XH64_9ROSI</name>
<evidence type="ECO:0000313" key="2">
    <source>
        <dbReference type="EMBL" id="KAK2659253.1"/>
    </source>
</evidence>
<evidence type="ECO:0000259" key="1">
    <source>
        <dbReference type="Pfam" id="PF10551"/>
    </source>
</evidence>
<keyword evidence="3" id="KW-1185">Reference proteome</keyword>
<protein>
    <recommendedName>
        <fullName evidence="1">MULE transposase domain-containing protein</fullName>
    </recommendedName>
</protein>
<dbReference type="PANTHER" id="PTHR31973:SF195">
    <property type="entry name" value="MUDR FAMILY TRANSPOSASE"/>
    <property type="match status" value="1"/>
</dbReference>
<dbReference type="Pfam" id="PF10551">
    <property type="entry name" value="MULE"/>
    <property type="match status" value="1"/>
</dbReference>
<accession>A0AAD9XH64</accession>
<feature type="domain" description="MULE transposase" evidence="1">
    <location>
        <begin position="200"/>
        <end position="253"/>
    </location>
</feature>
<reference evidence="2" key="1">
    <citation type="journal article" date="2023" name="Plant J.">
        <title>Genome sequences and population genomics provide insights into the demographic history, inbreeding, and mutation load of two 'living fossil' tree species of Dipteronia.</title>
        <authorList>
            <person name="Feng Y."/>
            <person name="Comes H.P."/>
            <person name="Chen J."/>
            <person name="Zhu S."/>
            <person name="Lu R."/>
            <person name="Zhang X."/>
            <person name="Li P."/>
            <person name="Qiu J."/>
            <person name="Olsen K.M."/>
            <person name="Qiu Y."/>
        </authorList>
    </citation>
    <scope>NUCLEOTIDE SEQUENCE</scope>
    <source>
        <strain evidence="2">KIB01</strain>
    </source>
</reference>
<dbReference type="PANTHER" id="PTHR31973">
    <property type="entry name" value="POLYPROTEIN, PUTATIVE-RELATED"/>
    <property type="match status" value="1"/>
</dbReference>
<sequence length="256" mass="28832">MDVCRVIKRFNGYWEDDKYVSGESRGVVVPKGLTYHDLVPLVCSVTSININSYEIILHGMGYGHSGQLKMNIIVDVDVTFTLMDTPVIYVTSEAKHNMPRQVNGMQHTFSPKHPTHTSTSCSNQVCGVYDVFSENNFRYNCRVDGTQESFQLMPLYLYMLEQANPGTVTKVETNSENKFMYCFMCIGACIEGFRKAIRPVIAIDGTHLKGSYKGVIFVAACKDGNNKIFPLAFGIGDKENEESWTWFLTELHKATS</sequence>
<dbReference type="AlphaFoldDB" id="A0AAD9XH64"/>
<proteinExistence type="predicted"/>
<dbReference type="InterPro" id="IPR018289">
    <property type="entry name" value="MULE_transposase_dom"/>
</dbReference>